<dbReference type="GO" id="GO:0005243">
    <property type="term" value="F:gap junction channel activity"/>
    <property type="evidence" value="ECO:0007669"/>
    <property type="project" value="TreeGrafter"/>
</dbReference>
<comment type="subcellular location">
    <subcellularLocation>
        <location evidence="1">Cell junction</location>
        <location evidence="1">Gap junction</location>
    </subcellularLocation>
    <subcellularLocation>
        <location evidence="2 12">Cell membrane</location>
        <topology evidence="2 12">Multi-pass membrane protein</topology>
    </subcellularLocation>
</comment>
<protein>
    <recommendedName>
        <fullName evidence="12">Innexin</fullName>
    </recommendedName>
</protein>
<evidence type="ECO:0000313" key="14">
    <source>
        <dbReference type="RefSeq" id="XP_015509161.2"/>
    </source>
</evidence>
<dbReference type="GO" id="GO:0005886">
    <property type="term" value="C:plasma membrane"/>
    <property type="evidence" value="ECO:0007669"/>
    <property type="project" value="UniProtKB-SubCell"/>
</dbReference>
<dbReference type="KEGG" id="nlo:107216479"/>
<keyword evidence="9 12" id="KW-0406">Ion transport</keyword>
<evidence type="ECO:0000256" key="3">
    <source>
        <dbReference type="ARBA" id="ARBA00022448"/>
    </source>
</evidence>
<evidence type="ECO:0000256" key="5">
    <source>
        <dbReference type="ARBA" id="ARBA00022692"/>
    </source>
</evidence>
<organism evidence="14">
    <name type="scientific">Neodiprion lecontei</name>
    <name type="common">Redheaded pine sawfly</name>
    <dbReference type="NCBI Taxonomy" id="441921"/>
    <lineage>
        <taxon>Eukaryota</taxon>
        <taxon>Metazoa</taxon>
        <taxon>Ecdysozoa</taxon>
        <taxon>Arthropoda</taxon>
        <taxon>Hexapoda</taxon>
        <taxon>Insecta</taxon>
        <taxon>Pterygota</taxon>
        <taxon>Neoptera</taxon>
        <taxon>Endopterygota</taxon>
        <taxon>Hymenoptera</taxon>
        <taxon>Tenthredinoidea</taxon>
        <taxon>Diprionidae</taxon>
        <taxon>Diprioninae</taxon>
        <taxon>Neodiprion</taxon>
    </lineage>
</organism>
<evidence type="ECO:0000256" key="6">
    <source>
        <dbReference type="ARBA" id="ARBA00022868"/>
    </source>
</evidence>
<evidence type="ECO:0000256" key="1">
    <source>
        <dbReference type="ARBA" id="ARBA00004610"/>
    </source>
</evidence>
<keyword evidence="3 12" id="KW-0813">Transport</keyword>
<evidence type="ECO:0000256" key="11">
    <source>
        <dbReference type="ARBA" id="ARBA00023303"/>
    </source>
</evidence>
<name>A0A6J0B4W1_NEOLC</name>
<dbReference type="AlphaFoldDB" id="A0A6J0B4W1"/>
<dbReference type="PROSITE" id="PS51013">
    <property type="entry name" value="PANNEXIN"/>
    <property type="match status" value="1"/>
</dbReference>
<accession>A0A6J0B4W1</accession>
<keyword evidence="7" id="KW-0965">Cell junction</keyword>
<dbReference type="InterPro" id="IPR000990">
    <property type="entry name" value="Innexin"/>
</dbReference>
<keyword evidence="4" id="KW-1003">Cell membrane</keyword>
<evidence type="ECO:0000313" key="13">
    <source>
        <dbReference type="Proteomes" id="UP000829291"/>
    </source>
</evidence>
<evidence type="ECO:0000256" key="12">
    <source>
        <dbReference type="RuleBase" id="RU010713"/>
    </source>
</evidence>
<dbReference type="GO" id="GO:0005921">
    <property type="term" value="C:gap junction"/>
    <property type="evidence" value="ECO:0007669"/>
    <property type="project" value="UniProtKB-SubCell"/>
</dbReference>
<evidence type="ECO:0000256" key="7">
    <source>
        <dbReference type="ARBA" id="ARBA00022949"/>
    </source>
</evidence>
<dbReference type="OrthoDB" id="5867527at2759"/>
<comment type="function">
    <text evidence="12">Structural component of the gap junctions.</text>
</comment>
<comment type="similarity">
    <text evidence="12">Belongs to the pannexin family.</text>
</comment>
<keyword evidence="8 12" id="KW-1133">Transmembrane helix</keyword>
<dbReference type="GO" id="GO:0007602">
    <property type="term" value="P:phototransduction"/>
    <property type="evidence" value="ECO:0007669"/>
    <property type="project" value="TreeGrafter"/>
</dbReference>
<feature type="transmembrane region" description="Helical" evidence="12">
    <location>
        <begin position="269"/>
        <end position="293"/>
    </location>
</feature>
<keyword evidence="13" id="KW-1185">Reference proteome</keyword>
<keyword evidence="11 12" id="KW-0407">Ion channel</keyword>
<dbReference type="InParanoid" id="A0A6J0B4W1"/>
<keyword evidence="6" id="KW-0303">Gap junction</keyword>
<evidence type="ECO:0000256" key="8">
    <source>
        <dbReference type="ARBA" id="ARBA00022989"/>
    </source>
</evidence>
<dbReference type="PANTHER" id="PTHR11893:SF41">
    <property type="entry name" value="INNEXIN INX2"/>
    <property type="match status" value="1"/>
</dbReference>
<dbReference type="GO" id="GO:0034220">
    <property type="term" value="P:monoatomic ion transmembrane transport"/>
    <property type="evidence" value="ECO:0007669"/>
    <property type="project" value="UniProtKB-KW"/>
</dbReference>
<evidence type="ECO:0000256" key="4">
    <source>
        <dbReference type="ARBA" id="ARBA00022475"/>
    </source>
</evidence>
<dbReference type="PANTHER" id="PTHR11893">
    <property type="entry name" value="INNEXIN"/>
    <property type="match status" value="1"/>
</dbReference>
<dbReference type="PRINTS" id="PR01262">
    <property type="entry name" value="INNEXIN"/>
</dbReference>
<reference evidence="14" key="1">
    <citation type="submission" date="2025-08" db="UniProtKB">
        <authorList>
            <consortium name="RefSeq"/>
        </authorList>
    </citation>
    <scope>IDENTIFICATION</scope>
    <source>
        <tissue evidence="14">Thorax and Abdomen</tissue>
    </source>
</reference>
<sequence length="374" mass="42847">MLDLFDSLKALLQEETARVDNIVFRLHSRATVILLSACAILVTAKQYIGEPISCITDGTIDKDSVNAYCWIYSTFTVSRHLTGIPGISVASPGVGQALEGDEIHHHRYYQWVCFVLVLQALMFYTPRALWGVWERGTVRLLSVNLDNPFYRDEWTKERRNQLVEYFAITNLHTHNFYAFRFLTCEILNFCNAIGQMYLLDVFLEGQFTKYGPAVTAFAIESRPFQRVDPMTRLFPKMTKCTIHTFGASGSPQTRDALCVLPLNVVNEKIFVFIWFWLVFLAAVSGLAVVYRMIVFSQPWARVYLLRATAQLIPRSQAETIVQAFDIGDWFLLHQLSHNINPIVFWELVNELASKFSGKLAKEKVFSRFVKVVDA</sequence>
<dbReference type="Pfam" id="PF00876">
    <property type="entry name" value="Innexin"/>
    <property type="match status" value="1"/>
</dbReference>
<keyword evidence="10 12" id="KW-0472">Membrane</keyword>
<evidence type="ECO:0000256" key="2">
    <source>
        <dbReference type="ARBA" id="ARBA00004651"/>
    </source>
</evidence>
<evidence type="ECO:0000256" key="10">
    <source>
        <dbReference type="ARBA" id="ARBA00023136"/>
    </source>
</evidence>
<evidence type="ECO:0000256" key="9">
    <source>
        <dbReference type="ARBA" id="ARBA00023065"/>
    </source>
</evidence>
<comment type="caution">
    <text evidence="12">Lacks conserved residue(s) required for the propagation of feature annotation.</text>
</comment>
<gene>
    <name evidence="14" type="primary">LOC107216479</name>
    <name evidence="12" type="synonym">inx</name>
</gene>
<keyword evidence="5 12" id="KW-0812">Transmembrane</keyword>
<dbReference type="RefSeq" id="XP_015509161.2">
    <property type="nucleotide sequence ID" value="XM_015653675.2"/>
</dbReference>
<dbReference type="GeneID" id="107216479"/>
<dbReference type="Proteomes" id="UP000829291">
    <property type="component" value="Chromosome 2"/>
</dbReference>
<proteinExistence type="inferred from homology"/>